<evidence type="ECO:0000259" key="1">
    <source>
        <dbReference type="Pfam" id="PF13456"/>
    </source>
</evidence>
<dbReference type="InterPro" id="IPR052929">
    <property type="entry name" value="RNase_H-like_EbsB-rel"/>
</dbReference>
<gene>
    <name evidence="2" type="ORF">PanWU01x14_029980</name>
</gene>
<proteinExistence type="predicted"/>
<dbReference type="EMBL" id="JXTB01000015">
    <property type="protein sequence ID" value="PON76989.1"/>
    <property type="molecule type" value="Genomic_DNA"/>
</dbReference>
<sequence length="223" mass="24128">MTSRGEAEMACLRESIVCTRSRRGLGRKREGKKAELKERENGVLVNATSVIFACAYGAFGSNVSVDNSSWFISTDLCWSPPTVGALKLNRDASVYAGVDSVAGSLKFQGSLSPEGAEPIAIRESLRLCVDWEIPISVVESDASTVVNSIQSNLSQGPNAFIFDDIKSLFTLASYASRHFVPRTGNSVANVLASKAVFLPSDSYWVDVCPLFISSFASDDFEIY</sequence>
<dbReference type="GO" id="GO:0003676">
    <property type="term" value="F:nucleic acid binding"/>
    <property type="evidence" value="ECO:0007669"/>
    <property type="project" value="InterPro"/>
</dbReference>
<dbReference type="InterPro" id="IPR036397">
    <property type="entry name" value="RNaseH_sf"/>
</dbReference>
<dbReference type="InterPro" id="IPR044730">
    <property type="entry name" value="RNase_H-like_dom_plant"/>
</dbReference>
<name>A0A2P5DUQ8_PARAD</name>
<accession>A0A2P5DUQ8</accession>
<dbReference type="OrthoDB" id="1428651at2759"/>
<dbReference type="InterPro" id="IPR002156">
    <property type="entry name" value="RNaseH_domain"/>
</dbReference>
<evidence type="ECO:0000313" key="3">
    <source>
        <dbReference type="Proteomes" id="UP000237105"/>
    </source>
</evidence>
<evidence type="ECO:0000313" key="2">
    <source>
        <dbReference type="EMBL" id="PON76989.1"/>
    </source>
</evidence>
<keyword evidence="3" id="KW-1185">Reference proteome</keyword>
<feature type="domain" description="RNase H type-1" evidence="1">
    <location>
        <begin position="101"/>
        <end position="195"/>
    </location>
</feature>
<reference evidence="3" key="1">
    <citation type="submission" date="2016-06" db="EMBL/GenBank/DDBJ databases">
        <title>Parallel loss of symbiosis genes in relatives of nitrogen-fixing non-legume Parasponia.</title>
        <authorList>
            <person name="Van Velzen R."/>
            <person name="Holmer R."/>
            <person name="Bu F."/>
            <person name="Rutten L."/>
            <person name="Van Zeijl A."/>
            <person name="Liu W."/>
            <person name="Santuari L."/>
            <person name="Cao Q."/>
            <person name="Sharma T."/>
            <person name="Shen D."/>
            <person name="Roswanjaya Y."/>
            <person name="Wardhani T."/>
            <person name="Kalhor M.S."/>
            <person name="Jansen J."/>
            <person name="Van den Hoogen J."/>
            <person name="Gungor B."/>
            <person name="Hartog M."/>
            <person name="Hontelez J."/>
            <person name="Verver J."/>
            <person name="Yang W.-C."/>
            <person name="Schijlen E."/>
            <person name="Repin R."/>
            <person name="Schilthuizen M."/>
            <person name="Schranz E."/>
            <person name="Heidstra R."/>
            <person name="Miyata K."/>
            <person name="Fedorova E."/>
            <person name="Kohlen W."/>
            <person name="Bisseling T."/>
            <person name="Smit S."/>
            <person name="Geurts R."/>
        </authorList>
    </citation>
    <scope>NUCLEOTIDE SEQUENCE [LARGE SCALE GENOMIC DNA]</scope>
    <source>
        <strain evidence="3">cv. WU1-14</strain>
    </source>
</reference>
<dbReference type="Pfam" id="PF13456">
    <property type="entry name" value="RVT_3"/>
    <property type="match status" value="1"/>
</dbReference>
<dbReference type="PANTHER" id="PTHR47074">
    <property type="entry name" value="BNAC02G40300D PROTEIN"/>
    <property type="match status" value="1"/>
</dbReference>
<comment type="caution">
    <text evidence="2">The sequence shown here is derived from an EMBL/GenBank/DDBJ whole genome shotgun (WGS) entry which is preliminary data.</text>
</comment>
<dbReference type="GO" id="GO:0004523">
    <property type="term" value="F:RNA-DNA hybrid ribonuclease activity"/>
    <property type="evidence" value="ECO:0007669"/>
    <property type="project" value="InterPro"/>
</dbReference>
<dbReference type="AlphaFoldDB" id="A0A2P5DUQ8"/>
<dbReference type="STRING" id="3476.A0A2P5DUQ8"/>
<dbReference type="PANTHER" id="PTHR47074:SF79">
    <property type="entry name" value="PUTATIVE-RELATED"/>
    <property type="match status" value="1"/>
</dbReference>
<dbReference type="CDD" id="cd06222">
    <property type="entry name" value="RNase_H_like"/>
    <property type="match status" value="1"/>
</dbReference>
<dbReference type="Proteomes" id="UP000237105">
    <property type="component" value="Unassembled WGS sequence"/>
</dbReference>
<organism evidence="2 3">
    <name type="scientific">Parasponia andersonii</name>
    <name type="common">Sponia andersonii</name>
    <dbReference type="NCBI Taxonomy" id="3476"/>
    <lineage>
        <taxon>Eukaryota</taxon>
        <taxon>Viridiplantae</taxon>
        <taxon>Streptophyta</taxon>
        <taxon>Embryophyta</taxon>
        <taxon>Tracheophyta</taxon>
        <taxon>Spermatophyta</taxon>
        <taxon>Magnoliopsida</taxon>
        <taxon>eudicotyledons</taxon>
        <taxon>Gunneridae</taxon>
        <taxon>Pentapetalae</taxon>
        <taxon>rosids</taxon>
        <taxon>fabids</taxon>
        <taxon>Rosales</taxon>
        <taxon>Cannabaceae</taxon>
        <taxon>Parasponia</taxon>
    </lineage>
</organism>
<protein>
    <recommendedName>
        <fullName evidence="1">RNase H type-1 domain-containing protein</fullName>
    </recommendedName>
</protein>
<dbReference type="Gene3D" id="3.30.420.10">
    <property type="entry name" value="Ribonuclease H-like superfamily/Ribonuclease H"/>
    <property type="match status" value="1"/>
</dbReference>